<feature type="compositionally biased region" description="Acidic residues" evidence="2">
    <location>
        <begin position="174"/>
        <end position="184"/>
    </location>
</feature>
<gene>
    <name evidence="3" type="ORF">CSSPJE1EN1_LOCUS1503</name>
</gene>
<dbReference type="Pfam" id="PF02496">
    <property type="entry name" value="ABA_WDS"/>
    <property type="match status" value="1"/>
</dbReference>
<evidence type="ECO:0000256" key="2">
    <source>
        <dbReference type="SAM" id="MobiDB-lite"/>
    </source>
</evidence>
<name>A0ABP0VNJ0_9BRYO</name>
<organism evidence="3 4">
    <name type="scientific">Sphagnum jensenii</name>
    <dbReference type="NCBI Taxonomy" id="128206"/>
    <lineage>
        <taxon>Eukaryota</taxon>
        <taxon>Viridiplantae</taxon>
        <taxon>Streptophyta</taxon>
        <taxon>Embryophyta</taxon>
        <taxon>Bryophyta</taxon>
        <taxon>Sphagnophytina</taxon>
        <taxon>Sphagnopsida</taxon>
        <taxon>Sphagnales</taxon>
        <taxon>Sphagnaceae</taxon>
        <taxon>Sphagnum</taxon>
    </lineage>
</organism>
<feature type="region of interest" description="Disordered" evidence="2">
    <location>
        <begin position="169"/>
        <end position="216"/>
    </location>
</feature>
<evidence type="ECO:0000313" key="3">
    <source>
        <dbReference type="EMBL" id="CAK9256025.1"/>
    </source>
</evidence>
<dbReference type="EMBL" id="OZ020096">
    <property type="protein sequence ID" value="CAK9256025.1"/>
    <property type="molecule type" value="Genomic_DNA"/>
</dbReference>
<dbReference type="PANTHER" id="PTHR33801">
    <property type="entry name" value="ABSCISIC STRESS-RIPENING PROTEIN 5"/>
    <property type="match status" value="1"/>
</dbReference>
<dbReference type="PANTHER" id="PTHR33801:SF26">
    <property type="entry name" value="OS04G0423400 PROTEIN"/>
    <property type="match status" value="1"/>
</dbReference>
<comment type="similarity">
    <text evidence="1">Belongs to the abscisic acid and water stress-induced protein family.</text>
</comment>
<feature type="compositionally biased region" description="Acidic residues" evidence="2">
    <location>
        <begin position="195"/>
        <end position="207"/>
    </location>
</feature>
<protein>
    <submittedName>
        <fullName evidence="3">Uncharacterized protein</fullName>
    </submittedName>
</protein>
<evidence type="ECO:0000313" key="4">
    <source>
        <dbReference type="Proteomes" id="UP001497444"/>
    </source>
</evidence>
<accession>A0ABP0VNJ0</accession>
<sequence length="216" mass="23680">MSEWGYRRDDQDSYETAAAETYGDSGYGDDVDGGRRQQSSYDGDEAGGYEKPSYGDSYDSGYGGGKTNSYGAEDGVGGDFGYSPNADQTTDESDAQERLDAIEQSRDEETTYERTEVGGLLTAAAAGGYALYERHEMEEDPENAARHKLEMEVAAGVAVTGAGVGLYGHHEKEEAEEDREELEEGPEKKHGWFGGDEEETTNEYSEDQPEKKSSWF</sequence>
<feature type="compositionally biased region" description="Basic and acidic residues" evidence="2">
    <location>
        <begin position="1"/>
        <end position="11"/>
    </location>
</feature>
<dbReference type="InterPro" id="IPR003496">
    <property type="entry name" value="ABA_WDS"/>
</dbReference>
<feature type="region of interest" description="Disordered" evidence="2">
    <location>
        <begin position="1"/>
        <end position="119"/>
    </location>
</feature>
<proteinExistence type="inferred from homology"/>
<keyword evidence="4" id="KW-1185">Reference proteome</keyword>
<evidence type="ECO:0000256" key="1">
    <source>
        <dbReference type="ARBA" id="ARBA00007160"/>
    </source>
</evidence>
<dbReference type="Proteomes" id="UP001497444">
    <property type="component" value="Chromosome 1"/>
</dbReference>
<feature type="compositionally biased region" description="Basic and acidic residues" evidence="2">
    <location>
        <begin position="95"/>
        <end position="116"/>
    </location>
</feature>
<reference evidence="3 4" key="1">
    <citation type="submission" date="2024-02" db="EMBL/GenBank/DDBJ databases">
        <authorList>
            <consortium name="ELIXIR-Norway"/>
            <consortium name="Elixir Norway"/>
        </authorList>
    </citation>
    <scope>NUCLEOTIDE SEQUENCE [LARGE SCALE GENOMIC DNA]</scope>
</reference>